<evidence type="ECO:0000259" key="10">
    <source>
        <dbReference type="SMART" id="SM01029"/>
    </source>
</evidence>
<dbReference type="InterPro" id="IPR031330">
    <property type="entry name" value="Gly_Hdrlase_35_cat"/>
</dbReference>
<dbReference type="GO" id="GO:0004565">
    <property type="term" value="F:beta-galactosidase activity"/>
    <property type="evidence" value="ECO:0007669"/>
    <property type="project" value="UniProtKB-EC"/>
</dbReference>
<sequence length="1018" mass="112760">MELLKSWVRVWALFTIVVALVGNAIAQDVTEYPLHDNGLNKVVQWDHYSFKVNGQRLFVFSGELHYWRIPVPEVWEDLLEKIKAAGFTAFATYSHWGYHSPNPSTLDFESGAHDFTPLLKIAKKVGLYAIIRPGPYVNAEANAGGFPNWLVTGEYGTLRNNDSRYTDAWTPFFSKYSEIVSNHLVTNDGTTFMYQIENEYGEQWVGSPTDKVPNPTAAAYMELLQENARDNGIDVPLLANDPNMYVRSWSKDYSDARGNVDVYGVDSYPSCWSCNLDECTGTNGEYVAYKVMNYYDHFEQVSPTQPEFLPEFQGGSYNPWGGPEGGCPDDIGADFANLFYRDNIGQRVTAISLYMMYGGTNWGYLGCPVVATSYDYSSPISENRALWAKYYETKNLALFTRAATDLTVTDRLGNNTDYTTNKAVLGVELRNPETKAAFYVTRHADSSSSTVESFKLRVRTSVGNLTIPQQGHDIVLNGHQSKILVTDFAFGKHHLVYSTAEVLTYAVFGNTAVLALWVPTGESAEFYIKGGKRCTKEKGQGSSNIKISRARDGVIVSLKQGVGMSVFSIDRDIRVIVLDRSYSYLTWAPTLSPDPFGRADDLVLVQGPYLVREARLSKHGHTLDIKGDVDKTTNIEIFAPSSAKRISWNGKVVKAERTSYGSLTAKLPGPDASSIKLPALKSWKKKDSLPERFAEYDDSGFTWVAADHTETPNPRKPDTLPVLYADDYGFHNGIHLWRGSFTGDKVTGVHLSLQGGYAFGWSAWLNGEFIGSYLGGAYDSTGNLTLSFANATLHSDGKKANVLFVIQDDNGHELRAEATEPRGILSAYLISEGGGKTEFSSWRTTGTAGGEDTILDPIRGAYNEGGLFGERLGWHLPEFSVDSTWNSTDTLSVAEPGVHFFLTTARLSIPQGLDVAISFKLSTPSNKNKLRAMLFVNGYQYGRFNPYIGHQTAYPVPPGVLNYSGENTIGVVVWAQSVEGAELKVEWAADYVLESSFVSSFDGAYLRPAWEENRLSYA</sequence>
<dbReference type="Pfam" id="PF13364">
    <property type="entry name" value="BetaGal_ABD2"/>
    <property type="match status" value="2"/>
</dbReference>
<keyword evidence="12" id="KW-1185">Reference proteome</keyword>
<keyword evidence="5" id="KW-0378">Hydrolase</keyword>
<evidence type="ECO:0000313" key="11">
    <source>
        <dbReference type="EMBL" id="PGH12864.1"/>
    </source>
</evidence>
<protein>
    <recommendedName>
        <fullName evidence="3">beta-galactosidase</fullName>
        <ecNumber evidence="3">3.2.1.23</ecNumber>
    </recommendedName>
</protein>
<comment type="similarity">
    <text evidence="2 8">Belongs to the glycosyl hydrolase 35 family.</text>
</comment>
<dbReference type="EC" id="3.2.1.23" evidence="3"/>
<reference evidence="11 12" key="1">
    <citation type="submission" date="2017-10" db="EMBL/GenBank/DDBJ databases">
        <title>Comparative genomics in systemic dimorphic fungi from Ajellomycetaceae.</title>
        <authorList>
            <person name="Munoz J.F."/>
            <person name="Mcewen J.G."/>
            <person name="Clay O.K."/>
            <person name="Cuomo C.A."/>
        </authorList>
    </citation>
    <scope>NUCLEOTIDE SEQUENCE [LARGE SCALE GENOMIC DNA]</scope>
    <source>
        <strain evidence="11 12">UAMH7299</strain>
    </source>
</reference>
<dbReference type="Gene3D" id="2.60.390.10">
    <property type="entry name" value="Beta-galactosidase, domain 3"/>
    <property type="match status" value="1"/>
</dbReference>
<dbReference type="InterPro" id="IPR025972">
    <property type="entry name" value="BetaGal_dom3"/>
</dbReference>
<evidence type="ECO:0000256" key="2">
    <source>
        <dbReference type="ARBA" id="ARBA00009809"/>
    </source>
</evidence>
<proteinExistence type="inferred from homology"/>
<dbReference type="InterPro" id="IPR017853">
    <property type="entry name" value="GH"/>
</dbReference>
<dbReference type="InterPro" id="IPR025300">
    <property type="entry name" value="BetaGal_jelly_roll_dom"/>
</dbReference>
<dbReference type="InterPro" id="IPR001944">
    <property type="entry name" value="Glycoside_Hdrlase_35"/>
</dbReference>
<dbReference type="SUPFAM" id="SSF49785">
    <property type="entry name" value="Galactose-binding domain-like"/>
    <property type="match status" value="2"/>
</dbReference>
<dbReference type="Gene3D" id="3.20.20.80">
    <property type="entry name" value="Glycosidases"/>
    <property type="match status" value="1"/>
</dbReference>
<dbReference type="InterPro" id="IPR036833">
    <property type="entry name" value="BetaGal_dom3_sf"/>
</dbReference>
<dbReference type="SUPFAM" id="SSF117100">
    <property type="entry name" value="Beta-galactosidase LacA, domain 3"/>
    <property type="match status" value="1"/>
</dbReference>
<evidence type="ECO:0000256" key="7">
    <source>
        <dbReference type="ARBA" id="ARBA00023295"/>
    </source>
</evidence>
<dbReference type="SUPFAM" id="SSF51011">
    <property type="entry name" value="Glycosyl hydrolase domain"/>
    <property type="match status" value="1"/>
</dbReference>
<dbReference type="AlphaFoldDB" id="A0A2B7XM77"/>
<dbReference type="OrthoDB" id="1657402at2759"/>
<dbReference type="FunFam" id="3.20.20.80:FF:000040">
    <property type="entry name" value="Beta-galactosidase A"/>
    <property type="match status" value="1"/>
</dbReference>
<organism evidence="11 12">
    <name type="scientific">Polytolypa hystricis (strain UAMH7299)</name>
    <dbReference type="NCBI Taxonomy" id="1447883"/>
    <lineage>
        <taxon>Eukaryota</taxon>
        <taxon>Fungi</taxon>
        <taxon>Dikarya</taxon>
        <taxon>Ascomycota</taxon>
        <taxon>Pezizomycotina</taxon>
        <taxon>Eurotiomycetes</taxon>
        <taxon>Eurotiomycetidae</taxon>
        <taxon>Onygenales</taxon>
        <taxon>Onygenales incertae sedis</taxon>
        <taxon>Polytolypa</taxon>
    </lineage>
</organism>
<accession>A0A2B7XM77</accession>
<dbReference type="Gene3D" id="2.102.20.10">
    <property type="entry name" value="Beta-galactosidase, domain 2"/>
    <property type="match status" value="1"/>
</dbReference>
<name>A0A2B7XM77_POLH7</name>
<dbReference type="InterPro" id="IPR008979">
    <property type="entry name" value="Galactose-bd-like_sf"/>
</dbReference>
<evidence type="ECO:0000256" key="3">
    <source>
        <dbReference type="ARBA" id="ARBA00012756"/>
    </source>
</evidence>
<gene>
    <name evidence="11" type="ORF">AJ80_06573</name>
</gene>
<dbReference type="Proteomes" id="UP000224634">
    <property type="component" value="Unassembled WGS sequence"/>
</dbReference>
<dbReference type="InterPro" id="IPR037110">
    <property type="entry name" value="Betagal_dom2_sf"/>
</dbReference>
<feature type="signal peptide" evidence="9">
    <location>
        <begin position="1"/>
        <end position="26"/>
    </location>
</feature>
<dbReference type="GO" id="GO:0005975">
    <property type="term" value="P:carbohydrate metabolic process"/>
    <property type="evidence" value="ECO:0007669"/>
    <property type="project" value="InterPro"/>
</dbReference>
<dbReference type="PRINTS" id="PR00742">
    <property type="entry name" value="GLHYDRLASE35"/>
</dbReference>
<dbReference type="PANTHER" id="PTHR23421">
    <property type="entry name" value="BETA-GALACTOSIDASE RELATED"/>
    <property type="match status" value="1"/>
</dbReference>
<evidence type="ECO:0000256" key="8">
    <source>
        <dbReference type="RuleBase" id="RU003679"/>
    </source>
</evidence>
<keyword evidence="7" id="KW-0326">Glycosidase</keyword>
<comment type="catalytic activity">
    <reaction evidence="1">
        <text>Hydrolysis of terminal non-reducing beta-D-galactose residues in beta-D-galactosides.</text>
        <dbReference type="EC" id="3.2.1.23"/>
    </reaction>
</comment>
<keyword evidence="4 9" id="KW-0732">Signal</keyword>
<dbReference type="Pfam" id="PF01301">
    <property type="entry name" value="Glyco_hydro_35"/>
    <property type="match status" value="1"/>
</dbReference>
<dbReference type="Pfam" id="PF10435">
    <property type="entry name" value="BetaGal_dom2"/>
    <property type="match status" value="1"/>
</dbReference>
<dbReference type="Pfam" id="PF13363">
    <property type="entry name" value="BetaGal_dom3"/>
    <property type="match status" value="1"/>
</dbReference>
<dbReference type="EMBL" id="PDNA01000112">
    <property type="protein sequence ID" value="PGH12864.1"/>
    <property type="molecule type" value="Genomic_DNA"/>
</dbReference>
<dbReference type="STRING" id="1447883.A0A2B7XM77"/>
<comment type="caution">
    <text evidence="11">The sequence shown here is derived from an EMBL/GenBank/DDBJ whole genome shotgun (WGS) entry which is preliminary data.</text>
</comment>
<dbReference type="FunFam" id="2.102.20.10:FF:000001">
    <property type="entry name" value="Beta-galactosidase A"/>
    <property type="match status" value="1"/>
</dbReference>
<feature type="chain" id="PRO_5012744594" description="beta-galactosidase" evidence="9">
    <location>
        <begin position="27"/>
        <end position="1018"/>
    </location>
</feature>
<evidence type="ECO:0000256" key="9">
    <source>
        <dbReference type="SAM" id="SignalP"/>
    </source>
</evidence>
<evidence type="ECO:0000256" key="4">
    <source>
        <dbReference type="ARBA" id="ARBA00022729"/>
    </source>
</evidence>
<evidence type="ECO:0000256" key="6">
    <source>
        <dbReference type="ARBA" id="ARBA00023180"/>
    </source>
</evidence>
<evidence type="ECO:0000313" key="12">
    <source>
        <dbReference type="Proteomes" id="UP000224634"/>
    </source>
</evidence>
<dbReference type="SMART" id="SM01029">
    <property type="entry name" value="BetaGal_dom2"/>
    <property type="match status" value="1"/>
</dbReference>
<dbReference type="SUPFAM" id="SSF51445">
    <property type="entry name" value="(Trans)glycosidases"/>
    <property type="match status" value="1"/>
</dbReference>
<dbReference type="Gene3D" id="2.60.120.260">
    <property type="entry name" value="Galactose-binding domain-like"/>
    <property type="match status" value="2"/>
</dbReference>
<keyword evidence="6" id="KW-0325">Glycoprotein</keyword>
<evidence type="ECO:0000256" key="1">
    <source>
        <dbReference type="ARBA" id="ARBA00001412"/>
    </source>
</evidence>
<feature type="domain" description="Beta-galactosidase" evidence="10">
    <location>
        <begin position="405"/>
        <end position="584"/>
    </location>
</feature>
<dbReference type="InterPro" id="IPR018954">
    <property type="entry name" value="Betagal_dom2"/>
</dbReference>
<evidence type="ECO:0000256" key="5">
    <source>
        <dbReference type="ARBA" id="ARBA00022801"/>
    </source>
</evidence>